<dbReference type="Proteomes" id="UP000062519">
    <property type="component" value="Chromosome 1"/>
</dbReference>
<keyword evidence="2" id="KW-0732">Signal</keyword>
<evidence type="ECO:0000256" key="2">
    <source>
        <dbReference type="SAM" id="SignalP"/>
    </source>
</evidence>
<sequence>MSECLMKRLFVASAMMLASAIGFAFASPLPPAPHGTTGLTPRADLSRWLARADRVDAARDGLAATAADDRPIAPVSSASCGMHRRCDSHRTRSARNIAGDARLRSRIADRNRASLAAYRSPLVDLSSNRSGDPPHDAHESTSTSNRATDSGLGDPQHTPSMHDGRSFVASKCVVQPSDRDRAVYVSTNANMSAPANTPRHSPRMRDADDVATRRIVAHVFPARRANVLAATSAIGSIETKTAGDAGNWEDNHSRSPR</sequence>
<dbReference type="KEGG" id="buu:WS70_12425"/>
<proteinExistence type="predicted"/>
<name>A0A1B4FFR2_9BURK</name>
<protein>
    <submittedName>
        <fullName evidence="3">Uncharacterized protein</fullName>
    </submittedName>
</protein>
<feature type="region of interest" description="Disordered" evidence="1">
    <location>
        <begin position="124"/>
        <end position="164"/>
    </location>
</feature>
<accession>A0A1B4FFR2</accession>
<evidence type="ECO:0000313" key="4">
    <source>
        <dbReference type="Proteomes" id="UP000062519"/>
    </source>
</evidence>
<dbReference type="AlphaFoldDB" id="A0A1B4FFR2"/>
<feature type="region of interest" description="Disordered" evidence="1">
    <location>
        <begin position="73"/>
        <end position="93"/>
    </location>
</feature>
<feature type="region of interest" description="Disordered" evidence="1">
    <location>
        <begin position="234"/>
        <end position="257"/>
    </location>
</feature>
<evidence type="ECO:0000313" key="3">
    <source>
        <dbReference type="EMBL" id="AOJ02533.1"/>
    </source>
</evidence>
<feature type="chain" id="PRO_5015350966" evidence="2">
    <location>
        <begin position="27"/>
        <end position="257"/>
    </location>
</feature>
<organism evidence="3 4">
    <name type="scientific">Burkholderia mayonis</name>
    <dbReference type="NCBI Taxonomy" id="1385591"/>
    <lineage>
        <taxon>Bacteria</taxon>
        <taxon>Pseudomonadati</taxon>
        <taxon>Pseudomonadota</taxon>
        <taxon>Betaproteobacteria</taxon>
        <taxon>Burkholderiales</taxon>
        <taxon>Burkholderiaceae</taxon>
        <taxon>Burkholderia</taxon>
        <taxon>pseudomallei group</taxon>
    </lineage>
</organism>
<dbReference type="EMBL" id="CP013386">
    <property type="protein sequence ID" value="AOJ02533.1"/>
    <property type="molecule type" value="Genomic_DNA"/>
</dbReference>
<gene>
    <name evidence="3" type="ORF">WS70_12425</name>
</gene>
<feature type="signal peptide" evidence="2">
    <location>
        <begin position="1"/>
        <end position="26"/>
    </location>
</feature>
<keyword evidence="4" id="KW-1185">Reference proteome</keyword>
<evidence type="ECO:0000256" key="1">
    <source>
        <dbReference type="SAM" id="MobiDB-lite"/>
    </source>
</evidence>
<reference evidence="3 4" key="1">
    <citation type="submission" date="2015-12" db="EMBL/GenBank/DDBJ databases">
        <title>Diversity of Burkholderia near neighbor genomes.</title>
        <authorList>
            <person name="Sahl J."/>
            <person name="Wagner D."/>
            <person name="Keim P."/>
        </authorList>
    </citation>
    <scope>NUCLEOTIDE SEQUENCE [LARGE SCALE GENOMIC DNA]</scope>
    <source>
        <strain evidence="3 4">BDU6</strain>
    </source>
</reference>